<comment type="caution">
    <text evidence="1">The sequence shown here is derived from an EMBL/GenBank/DDBJ whole genome shotgun (WGS) entry which is preliminary data.</text>
</comment>
<gene>
    <name evidence="1" type="ORF">AXFE_02010</name>
</gene>
<organism evidence="1 2">
    <name type="scientific">Acidithrix ferrooxidans</name>
    <dbReference type="NCBI Taxonomy" id="1280514"/>
    <lineage>
        <taxon>Bacteria</taxon>
        <taxon>Bacillati</taxon>
        <taxon>Actinomycetota</taxon>
        <taxon>Acidimicrobiia</taxon>
        <taxon>Acidimicrobiales</taxon>
        <taxon>Acidimicrobiaceae</taxon>
        <taxon>Acidithrix</taxon>
    </lineage>
</organism>
<name>A0A0D8HM47_9ACTN</name>
<accession>A0A0D8HM47</accession>
<keyword evidence="2" id="KW-1185">Reference proteome</keyword>
<evidence type="ECO:0000313" key="1">
    <source>
        <dbReference type="EMBL" id="KJF18914.1"/>
    </source>
</evidence>
<dbReference type="Proteomes" id="UP000032360">
    <property type="component" value="Unassembled WGS sequence"/>
</dbReference>
<protein>
    <submittedName>
        <fullName evidence="1">Uncharacterized protein</fullName>
    </submittedName>
</protein>
<sequence length="45" mass="4869">MTTLLLVLNPTLGFGTVFVVARGAQGTSLELEKRHAVETPLIYNP</sequence>
<dbReference type="EMBL" id="JXYS01000003">
    <property type="protein sequence ID" value="KJF18914.1"/>
    <property type="molecule type" value="Genomic_DNA"/>
</dbReference>
<dbReference type="STRING" id="1280514.AXFE_02010"/>
<proteinExistence type="predicted"/>
<reference evidence="1 2" key="1">
    <citation type="submission" date="2015-01" db="EMBL/GenBank/DDBJ databases">
        <title>Draft genome of the acidophilic iron oxidizer Acidithrix ferrooxidans strain Py-F3.</title>
        <authorList>
            <person name="Poehlein A."/>
            <person name="Eisen S."/>
            <person name="Schloemann M."/>
            <person name="Johnson B.D."/>
            <person name="Daniel R."/>
            <person name="Muehling M."/>
        </authorList>
    </citation>
    <scope>NUCLEOTIDE SEQUENCE [LARGE SCALE GENOMIC DNA]</scope>
    <source>
        <strain evidence="1 2">Py-F3</strain>
    </source>
</reference>
<dbReference type="AlphaFoldDB" id="A0A0D8HM47"/>
<evidence type="ECO:0000313" key="2">
    <source>
        <dbReference type="Proteomes" id="UP000032360"/>
    </source>
</evidence>